<dbReference type="CDD" id="cd00610">
    <property type="entry name" value="OAT_like"/>
    <property type="match status" value="1"/>
</dbReference>
<dbReference type="InterPro" id="IPR005814">
    <property type="entry name" value="Aminotrans_3"/>
</dbReference>
<evidence type="ECO:0000256" key="5">
    <source>
        <dbReference type="ARBA" id="ARBA00023235"/>
    </source>
</evidence>
<dbReference type="GO" id="GO:0030170">
    <property type="term" value="F:pyridoxal phosphate binding"/>
    <property type="evidence" value="ECO:0007669"/>
    <property type="project" value="InterPro"/>
</dbReference>
<comment type="cofactor">
    <cofactor evidence="2">
        <name>pyridoxal 5'-phosphate</name>
        <dbReference type="ChEBI" id="CHEBI:597326"/>
    </cofactor>
</comment>
<evidence type="ECO:0000256" key="7">
    <source>
        <dbReference type="RuleBase" id="RU003560"/>
    </source>
</evidence>
<gene>
    <name evidence="8" type="ORF">J9259_00100</name>
    <name evidence="9" type="ORF">KIY12_00115</name>
</gene>
<dbReference type="Gene3D" id="3.90.1150.10">
    <property type="entry name" value="Aspartate Aminotransferase, domain 1"/>
    <property type="match status" value="1"/>
</dbReference>
<dbReference type="InterPro" id="IPR015421">
    <property type="entry name" value="PyrdxlP-dep_Trfase_major"/>
</dbReference>
<name>A0A8J7YS78_9ARCH</name>
<evidence type="ECO:0000256" key="1">
    <source>
        <dbReference type="ARBA" id="ARBA00001579"/>
    </source>
</evidence>
<dbReference type="InterPro" id="IPR015422">
    <property type="entry name" value="PyrdxlP-dep_Trfase_small"/>
</dbReference>
<evidence type="ECO:0000256" key="6">
    <source>
        <dbReference type="ARBA" id="ARBA00031365"/>
    </source>
</evidence>
<dbReference type="GO" id="GO:0042286">
    <property type="term" value="F:glutamate-1-semialdehyde 2,1-aminomutase activity"/>
    <property type="evidence" value="ECO:0007669"/>
    <property type="project" value="UniProtKB-EC"/>
</dbReference>
<dbReference type="Proteomes" id="UP000750197">
    <property type="component" value="Unassembled WGS sequence"/>
</dbReference>
<dbReference type="PANTHER" id="PTHR43713:SF3">
    <property type="entry name" value="GLUTAMATE-1-SEMIALDEHYDE 2,1-AMINOMUTASE 1, CHLOROPLASTIC-RELATED"/>
    <property type="match status" value="1"/>
</dbReference>
<protein>
    <recommendedName>
        <fullName evidence="3">Glutamate-1-semialdehyde 2,1-aminomutase</fullName>
    </recommendedName>
    <alternativeName>
        <fullName evidence="6">Glutamate-1-semialdehyde aminotransferase</fullName>
    </alternativeName>
</protein>
<keyword evidence="9" id="KW-0808">Transferase</keyword>
<evidence type="ECO:0000313" key="8">
    <source>
        <dbReference type="EMBL" id="MBX8630916.1"/>
    </source>
</evidence>
<dbReference type="EMBL" id="JAGVSJ010000001">
    <property type="protein sequence ID" value="MBX8630916.1"/>
    <property type="molecule type" value="Genomic_DNA"/>
</dbReference>
<dbReference type="GO" id="GO:0008483">
    <property type="term" value="F:transaminase activity"/>
    <property type="evidence" value="ECO:0007669"/>
    <property type="project" value="UniProtKB-KW"/>
</dbReference>
<evidence type="ECO:0000256" key="4">
    <source>
        <dbReference type="ARBA" id="ARBA00022898"/>
    </source>
</evidence>
<dbReference type="AlphaFoldDB" id="A0A8J7YS78"/>
<dbReference type="Gene3D" id="3.40.640.10">
    <property type="entry name" value="Type I PLP-dependent aspartate aminotransferase-like (Major domain)"/>
    <property type="match status" value="1"/>
</dbReference>
<dbReference type="Proteomes" id="UP000716004">
    <property type="component" value="Unassembled WGS sequence"/>
</dbReference>
<dbReference type="InterPro" id="IPR015424">
    <property type="entry name" value="PyrdxlP-dep_Trfase"/>
</dbReference>
<evidence type="ECO:0000313" key="9">
    <source>
        <dbReference type="EMBL" id="MBX8643127.1"/>
    </source>
</evidence>
<evidence type="ECO:0000256" key="2">
    <source>
        <dbReference type="ARBA" id="ARBA00001933"/>
    </source>
</evidence>
<evidence type="ECO:0000313" key="10">
    <source>
        <dbReference type="Proteomes" id="UP000750197"/>
    </source>
</evidence>
<organism evidence="9 10">
    <name type="scientific">Candidatus Sysuiplasma superficiale</name>
    <dbReference type="NCBI Taxonomy" id="2823368"/>
    <lineage>
        <taxon>Archaea</taxon>
        <taxon>Methanobacteriati</taxon>
        <taxon>Thermoplasmatota</taxon>
        <taxon>Thermoplasmata</taxon>
        <taxon>Candidatus Sysuiplasmatales</taxon>
        <taxon>Candidatus Sysuiplasmataceae</taxon>
        <taxon>Candidatus Sysuiplasma</taxon>
    </lineage>
</organism>
<dbReference type="Pfam" id="PF00202">
    <property type="entry name" value="Aminotran_3"/>
    <property type="match status" value="1"/>
</dbReference>
<comment type="caution">
    <text evidence="9">The sequence shown here is derived from an EMBL/GenBank/DDBJ whole genome shotgun (WGS) entry which is preliminary data.</text>
</comment>
<comment type="similarity">
    <text evidence="7">Belongs to the class-III pyridoxal-phosphate-dependent aminotransferase family.</text>
</comment>
<comment type="catalytic activity">
    <reaction evidence="1">
        <text>(S)-4-amino-5-oxopentanoate = 5-aminolevulinate</text>
        <dbReference type="Rhea" id="RHEA:14265"/>
        <dbReference type="ChEBI" id="CHEBI:57501"/>
        <dbReference type="ChEBI" id="CHEBI:356416"/>
        <dbReference type="EC" id="5.4.3.8"/>
    </reaction>
</comment>
<reference evidence="9" key="1">
    <citation type="submission" date="2021-05" db="EMBL/GenBank/DDBJ databases">
        <title>Genomic insights into ecological role and evolution of a novel Thermoplasmata order Candidatus Sysuiplasmatales.</title>
        <authorList>
            <person name="Yuan Y."/>
        </authorList>
    </citation>
    <scope>NUCLEOTIDE SEQUENCE</scope>
    <source>
        <strain evidence="9">TUT19-bin139</strain>
        <strain evidence="8">YP2-bin.285</strain>
    </source>
</reference>
<dbReference type="PANTHER" id="PTHR43713">
    <property type="entry name" value="GLUTAMATE-1-SEMIALDEHYDE 2,1-AMINOMUTASE"/>
    <property type="match status" value="1"/>
</dbReference>
<dbReference type="SUPFAM" id="SSF53383">
    <property type="entry name" value="PLP-dependent transferases"/>
    <property type="match status" value="1"/>
</dbReference>
<evidence type="ECO:0000256" key="3">
    <source>
        <dbReference type="ARBA" id="ARBA00015416"/>
    </source>
</evidence>
<proteinExistence type="inferred from homology"/>
<keyword evidence="4 7" id="KW-0663">Pyridoxal phosphate</keyword>
<accession>A0A8J7YS78</accession>
<sequence length="452" mass="49414">MLGEENSKFLSRTVKSGNLWKESGLLTPFGVHSNYRFTRPYPLFAKRGRGSRIFDADGNEYIDFSLGYGALQSGHAHPEIISALKSRIEQSYMLGFEEEASIMAARAVNERYSTEMVRFSNTGTEATMHALRIARAFTGRDRVLKFEGCYHGSNSDLLFSVKPSADDAGSPLRPVTVPAGQGIPAKMKESVVVAPFNDIAATEDIVESFNGDFAAIILEPYPMNMGVVLPRKEFISGLRRLCSRYGILLLFDEVKTCGKFYGGAEEALGVRPDIKILGKAIGSGVPVSAIAGRKEIFERVGPGKVSHAGTFNSNPLSMEAVIVSLKKVLTREAISRSQKLSSELASASRDLLEMNEIVAHVPVAGVSGAISFNSRQPENWRDFMAGNTGKWNYYYLAMTNLGVIPAAPGPDEQWTVSVAHTEEDIDITVEAFKKVAPRISSHFRNIGIEESV</sequence>
<keyword evidence="5" id="KW-0413">Isomerase</keyword>
<keyword evidence="9" id="KW-0032">Aminotransferase</keyword>
<dbReference type="EMBL" id="JAHEAC010000001">
    <property type="protein sequence ID" value="MBX8643127.1"/>
    <property type="molecule type" value="Genomic_DNA"/>
</dbReference>